<gene>
    <name evidence="4" type="ORF">QTN47_13220</name>
</gene>
<dbReference type="EMBL" id="JAULBC010000004">
    <property type="protein sequence ID" value="MEX6688468.1"/>
    <property type="molecule type" value="Genomic_DNA"/>
</dbReference>
<keyword evidence="5" id="KW-1185">Reference proteome</keyword>
<feature type="region of interest" description="Disordered" evidence="2">
    <location>
        <begin position="252"/>
        <end position="286"/>
    </location>
</feature>
<feature type="compositionally biased region" description="Basic and acidic residues" evidence="2">
    <location>
        <begin position="268"/>
        <end position="284"/>
    </location>
</feature>
<dbReference type="Proteomes" id="UP001560573">
    <property type="component" value="Unassembled WGS sequence"/>
</dbReference>
<reference evidence="4 5" key="1">
    <citation type="submission" date="2023-07" db="EMBL/GenBank/DDBJ databases">
        <authorList>
            <person name="Lian W.-H."/>
        </authorList>
    </citation>
    <scope>NUCLEOTIDE SEQUENCE [LARGE SCALE GENOMIC DNA]</scope>
    <source>
        <strain evidence="4 5">SYSU DXS3180</strain>
    </source>
</reference>
<protein>
    <submittedName>
        <fullName evidence="4">Ig-like domain-containing protein</fullName>
    </submittedName>
</protein>
<comment type="caution">
    <text evidence="4">The sequence shown here is derived from an EMBL/GenBank/DDBJ whole genome shotgun (WGS) entry which is preliminary data.</text>
</comment>
<sequence>MKRLFFSTAFILVVTSIFISLLGVGCAVIVPPGGGPKDTLPPVLVKAVPNDTSTHFNTNKIVLTFDEYVQLDNNLNDNLIVSPIPNTMPFVESKLHNVTVRLKDSLEANTTYSINFGKAIKDVNEGLPYKDFTYVFSTGSHIDQNTFSGTVTLAETGKVDSTLIVILHSNLSDTAVEKVKPRYFAKLDGKGHFTFRFLPPGKFNAFVLPNDYTKKYDDSTKLFAFLNAPVNISDTASAESVQFYAYQQAKEKPKPATTSTSNNGTSENKSKKEKDKEKQEDKRLKIAPGAADQGLLEDYEFSFNRKLKIFDSTAILLTDTNYKAISNYKVSLDTGRTKVRIKYTWPENTEYKLIITKSAATDSADIALTKNDTLAFSTKSESDYGSIRLRFNDVDLSKNPVLLMMKGEDIYQVIPLATREWYQKLYEPGDYEMRILYDDNKNGVWDPGNYKEKKQPEIVEAVKRKLNIKANWDNEVEIVLRSSQ</sequence>
<dbReference type="Pfam" id="PF13205">
    <property type="entry name" value="Big_5"/>
    <property type="match status" value="1"/>
</dbReference>
<feature type="compositionally biased region" description="Low complexity" evidence="2">
    <location>
        <begin position="257"/>
        <end position="267"/>
    </location>
</feature>
<name>A0ABV3ZF76_9BACT</name>
<keyword evidence="1" id="KW-0732">Signal</keyword>
<evidence type="ECO:0000313" key="4">
    <source>
        <dbReference type="EMBL" id="MEX6688468.1"/>
    </source>
</evidence>
<evidence type="ECO:0000256" key="1">
    <source>
        <dbReference type="ARBA" id="ARBA00022729"/>
    </source>
</evidence>
<evidence type="ECO:0000313" key="5">
    <source>
        <dbReference type="Proteomes" id="UP001560573"/>
    </source>
</evidence>
<dbReference type="PROSITE" id="PS51257">
    <property type="entry name" value="PROKAR_LIPOPROTEIN"/>
    <property type="match status" value="1"/>
</dbReference>
<proteinExistence type="predicted"/>
<dbReference type="RefSeq" id="WP_369329878.1">
    <property type="nucleotide sequence ID" value="NZ_JAULBC010000004.1"/>
</dbReference>
<feature type="domain" description="SbsA Ig-like" evidence="3">
    <location>
        <begin position="38"/>
        <end position="138"/>
    </location>
</feature>
<evidence type="ECO:0000256" key="2">
    <source>
        <dbReference type="SAM" id="MobiDB-lite"/>
    </source>
</evidence>
<evidence type="ECO:0000259" key="3">
    <source>
        <dbReference type="Pfam" id="PF13205"/>
    </source>
</evidence>
<organism evidence="4 5">
    <name type="scientific">Danxiaibacter flavus</name>
    <dbReference type="NCBI Taxonomy" id="3049108"/>
    <lineage>
        <taxon>Bacteria</taxon>
        <taxon>Pseudomonadati</taxon>
        <taxon>Bacteroidota</taxon>
        <taxon>Chitinophagia</taxon>
        <taxon>Chitinophagales</taxon>
        <taxon>Chitinophagaceae</taxon>
        <taxon>Danxiaibacter</taxon>
    </lineage>
</organism>
<dbReference type="InterPro" id="IPR032812">
    <property type="entry name" value="SbsA_Ig"/>
</dbReference>
<accession>A0ABV3ZF76</accession>